<dbReference type="GO" id="GO:0005737">
    <property type="term" value="C:cytoplasm"/>
    <property type="evidence" value="ECO:0007669"/>
    <property type="project" value="InterPro"/>
</dbReference>
<dbReference type="Gene3D" id="1.10.10.10">
    <property type="entry name" value="Winged helix-like DNA-binding domain superfamily/Winged helix DNA-binding domain"/>
    <property type="match status" value="1"/>
</dbReference>
<dbReference type="InterPro" id="IPR015191">
    <property type="entry name" value="SelB_WHD4"/>
</dbReference>
<dbReference type="GO" id="GO:0005525">
    <property type="term" value="F:GTP binding"/>
    <property type="evidence" value="ECO:0007669"/>
    <property type="project" value="InterPro"/>
</dbReference>
<accession>A0A645HL69</accession>
<dbReference type="Pfam" id="PF09107">
    <property type="entry name" value="WHD_3rd_SelB"/>
    <property type="match status" value="1"/>
</dbReference>
<reference evidence="2" key="1">
    <citation type="submission" date="2019-08" db="EMBL/GenBank/DDBJ databases">
        <authorList>
            <person name="Kucharzyk K."/>
            <person name="Murdoch R.W."/>
            <person name="Higgins S."/>
            <person name="Loffler F."/>
        </authorList>
    </citation>
    <scope>NUCLEOTIDE SEQUENCE</scope>
</reference>
<dbReference type="GO" id="GO:0001514">
    <property type="term" value="P:selenocysteine incorporation"/>
    <property type="evidence" value="ECO:0007669"/>
    <property type="project" value="InterPro"/>
</dbReference>
<comment type="caution">
    <text evidence="2">The sequence shown here is derived from an EMBL/GenBank/DDBJ whole genome shotgun (WGS) entry which is preliminary data.</text>
</comment>
<dbReference type="EMBL" id="VSSQ01095776">
    <property type="protein sequence ID" value="MPN39765.1"/>
    <property type="molecule type" value="Genomic_DNA"/>
</dbReference>
<evidence type="ECO:0000313" key="2">
    <source>
        <dbReference type="EMBL" id="MPN39765.1"/>
    </source>
</evidence>
<dbReference type="SUPFAM" id="SSF46785">
    <property type="entry name" value="Winged helix' DNA-binding domain"/>
    <property type="match status" value="1"/>
</dbReference>
<proteinExistence type="predicted"/>
<name>A0A645HL69_9ZZZZ</name>
<dbReference type="InterPro" id="IPR036390">
    <property type="entry name" value="WH_DNA-bd_sf"/>
</dbReference>
<dbReference type="InterPro" id="IPR036388">
    <property type="entry name" value="WH-like_DNA-bd_sf"/>
</dbReference>
<evidence type="ECO:0000259" key="1">
    <source>
        <dbReference type="Pfam" id="PF09107"/>
    </source>
</evidence>
<gene>
    <name evidence="2" type="ORF">SDC9_187294</name>
</gene>
<dbReference type="GO" id="GO:0003746">
    <property type="term" value="F:translation elongation factor activity"/>
    <property type="evidence" value="ECO:0007669"/>
    <property type="project" value="InterPro"/>
</dbReference>
<dbReference type="GO" id="GO:0003723">
    <property type="term" value="F:RNA binding"/>
    <property type="evidence" value="ECO:0007669"/>
    <property type="project" value="InterPro"/>
</dbReference>
<dbReference type="AlphaFoldDB" id="A0A645HL69"/>
<protein>
    <recommendedName>
        <fullName evidence="1">Elongation factor SelB fourth winged-helix domain-containing protein</fullName>
    </recommendedName>
</protein>
<sequence>MNQAKDKLISYIKKNGDINVGILRDELKTNRKVAVALLEYFDEIKLTKRVENTRILF</sequence>
<organism evidence="2">
    <name type="scientific">bioreactor metagenome</name>
    <dbReference type="NCBI Taxonomy" id="1076179"/>
    <lineage>
        <taxon>unclassified sequences</taxon>
        <taxon>metagenomes</taxon>
        <taxon>ecological metagenomes</taxon>
    </lineage>
</organism>
<feature type="domain" description="Elongation factor SelB fourth winged-helix" evidence="1">
    <location>
        <begin position="11"/>
        <end position="56"/>
    </location>
</feature>